<keyword evidence="7" id="KW-1015">Disulfide bond</keyword>
<evidence type="ECO:0000256" key="3">
    <source>
        <dbReference type="ARBA" id="ARBA00022714"/>
    </source>
</evidence>
<dbReference type="RefSeq" id="WP_281901285.1">
    <property type="nucleotide sequence ID" value="NZ_BSDI01000035.1"/>
</dbReference>
<evidence type="ECO:0000256" key="7">
    <source>
        <dbReference type="ARBA" id="ARBA00023157"/>
    </source>
</evidence>
<proteinExistence type="predicted"/>
<evidence type="ECO:0000256" key="10">
    <source>
        <dbReference type="SAM" id="MobiDB-lite"/>
    </source>
</evidence>
<dbReference type="Gene3D" id="2.102.10.10">
    <property type="entry name" value="Rieske [2Fe-2S] iron-sulphur domain"/>
    <property type="match status" value="1"/>
</dbReference>
<keyword evidence="4" id="KW-0479">Metal-binding</keyword>
<feature type="compositionally biased region" description="Low complexity" evidence="10">
    <location>
        <begin position="45"/>
        <end position="54"/>
    </location>
</feature>
<evidence type="ECO:0000256" key="8">
    <source>
        <dbReference type="ARBA" id="ARBA00029586"/>
    </source>
</evidence>
<reference evidence="12" key="1">
    <citation type="submission" date="2022-12" db="EMBL/GenBank/DDBJ databases">
        <title>New Phytohabitans aurantiacus sp. RD004123 nov., an actinomycete isolated from soil.</title>
        <authorList>
            <person name="Triningsih D.W."/>
            <person name="Harunari E."/>
            <person name="Igarashi Y."/>
        </authorList>
    </citation>
    <scope>NUCLEOTIDE SEQUENCE</scope>
    <source>
        <strain evidence="12">RD004123</strain>
    </source>
</reference>
<dbReference type="EMBL" id="BSDI01000035">
    <property type="protein sequence ID" value="GLI00753.1"/>
    <property type="molecule type" value="Genomic_DNA"/>
</dbReference>
<evidence type="ECO:0000313" key="12">
    <source>
        <dbReference type="EMBL" id="GLI00753.1"/>
    </source>
</evidence>
<feature type="region of interest" description="Disordered" evidence="10">
    <location>
        <begin position="134"/>
        <end position="159"/>
    </location>
</feature>
<evidence type="ECO:0000256" key="2">
    <source>
        <dbReference type="ARBA" id="ARBA00015816"/>
    </source>
</evidence>
<dbReference type="PANTHER" id="PTHR10134">
    <property type="entry name" value="CYTOCHROME B-C1 COMPLEX SUBUNIT RIESKE, MITOCHONDRIAL"/>
    <property type="match status" value="1"/>
</dbReference>
<feature type="domain" description="Rieske" evidence="11">
    <location>
        <begin position="66"/>
        <end position="158"/>
    </location>
</feature>
<evidence type="ECO:0000259" key="11">
    <source>
        <dbReference type="PROSITE" id="PS51296"/>
    </source>
</evidence>
<dbReference type="PRINTS" id="PR00162">
    <property type="entry name" value="RIESKE"/>
</dbReference>
<sequence>MHSGASPSRRVILAAGAVGAAALTGCETYGGSSEEEPPPAPPADSAPAVSAPAGSAPPPTGGGAPAPLAKLSDIPVGGGKIFEEQKVVVTQPRAGTVKAFSTTCTHAGCDVTSVSRGTINCPCHGSKFKVADGSVSGGPAPRPLPPVAVTVDGDDIRLT</sequence>
<dbReference type="InterPro" id="IPR036922">
    <property type="entry name" value="Rieske_2Fe-2S_sf"/>
</dbReference>
<keyword evidence="6" id="KW-0411">Iron-sulfur</keyword>
<comment type="cofactor">
    <cofactor evidence="9">
        <name>[2Fe-2S] cluster</name>
        <dbReference type="ChEBI" id="CHEBI:190135"/>
    </cofactor>
</comment>
<dbReference type="InterPro" id="IPR014349">
    <property type="entry name" value="Rieske_Fe-S_prot"/>
</dbReference>
<dbReference type="Pfam" id="PF00355">
    <property type="entry name" value="Rieske"/>
    <property type="match status" value="1"/>
</dbReference>
<evidence type="ECO:0000256" key="4">
    <source>
        <dbReference type="ARBA" id="ARBA00022723"/>
    </source>
</evidence>
<comment type="function">
    <text evidence="1">Iron-sulfur subunit of the cytochrome bc1 complex, an essential component of the respiratory electron transport chain required for ATP synthesis. The bc1 complex catalyzes the oxidation of menaquinol and the reduction of cytochrome c in the respiratory chain. The bc1 complex operates through a Q-cycle mechanism that couples electron transfer to generation of the proton gradient that drives ATP synthesis.</text>
</comment>
<accession>A0ABQ5R3F8</accession>
<protein>
    <recommendedName>
        <fullName evidence="2">Cytochrome bc1 complex Rieske iron-sulfur subunit</fullName>
    </recommendedName>
    <alternativeName>
        <fullName evidence="8">Cytochrome bc1 reductase complex subunit QcrA</fullName>
    </alternativeName>
</protein>
<dbReference type="PROSITE" id="PS51296">
    <property type="entry name" value="RIESKE"/>
    <property type="match status" value="1"/>
</dbReference>
<dbReference type="Proteomes" id="UP001144280">
    <property type="component" value="Unassembled WGS sequence"/>
</dbReference>
<dbReference type="SUPFAM" id="SSF50022">
    <property type="entry name" value="ISP domain"/>
    <property type="match status" value="1"/>
</dbReference>
<dbReference type="InterPro" id="IPR005805">
    <property type="entry name" value="Rieske_Fe-S_prot_C"/>
</dbReference>
<keyword evidence="3" id="KW-0001">2Fe-2S</keyword>
<feature type="region of interest" description="Disordered" evidence="10">
    <location>
        <begin position="27"/>
        <end position="73"/>
    </location>
</feature>
<evidence type="ECO:0000256" key="9">
    <source>
        <dbReference type="ARBA" id="ARBA00034078"/>
    </source>
</evidence>
<name>A0ABQ5R3F8_9ACTN</name>
<evidence type="ECO:0000256" key="6">
    <source>
        <dbReference type="ARBA" id="ARBA00023014"/>
    </source>
</evidence>
<evidence type="ECO:0000313" key="13">
    <source>
        <dbReference type="Proteomes" id="UP001144280"/>
    </source>
</evidence>
<keyword evidence="5" id="KW-0408">Iron</keyword>
<comment type="caution">
    <text evidence="12">The sequence shown here is derived from an EMBL/GenBank/DDBJ whole genome shotgun (WGS) entry which is preliminary data.</text>
</comment>
<evidence type="ECO:0000256" key="5">
    <source>
        <dbReference type="ARBA" id="ARBA00023004"/>
    </source>
</evidence>
<organism evidence="12 13">
    <name type="scientific">Phytohabitans aurantiacus</name>
    <dbReference type="NCBI Taxonomy" id="3016789"/>
    <lineage>
        <taxon>Bacteria</taxon>
        <taxon>Bacillati</taxon>
        <taxon>Actinomycetota</taxon>
        <taxon>Actinomycetes</taxon>
        <taxon>Micromonosporales</taxon>
        <taxon>Micromonosporaceae</taxon>
    </lineage>
</organism>
<dbReference type="InterPro" id="IPR017941">
    <property type="entry name" value="Rieske_2Fe-2S"/>
</dbReference>
<keyword evidence="13" id="KW-1185">Reference proteome</keyword>
<dbReference type="CDD" id="cd03467">
    <property type="entry name" value="Rieske"/>
    <property type="match status" value="1"/>
</dbReference>
<gene>
    <name evidence="12" type="ORF">Pa4123_60290</name>
</gene>
<evidence type="ECO:0000256" key="1">
    <source>
        <dbReference type="ARBA" id="ARBA00002494"/>
    </source>
</evidence>